<evidence type="ECO:0000313" key="1">
    <source>
        <dbReference type="EMBL" id="APU02613.1"/>
    </source>
</evidence>
<accession>A0A1L7DR23</accession>
<protein>
    <submittedName>
        <fullName evidence="1">Uncharacterized protein</fullName>
    </submittedName>
</protein>
<organism evidence="1 2">
    <name type="scientific">Escherichia phage YUEEL01</name>
    <dbReference type="NCBI Taxonomy" id="1932889"/>
    <lineage>
        <taxon>Viruses</taxon>
        <taxon>Duplodnaviria</taxon>
        <taxon>Heunggongvirae</taxon>
        <taxon>Uroviricota</taxon>
        <taxon>Caudoviricetes</taxon>
        <taxon>Pantevenvirales</taxon>
        <taxon>Straboviridae</taxon>
        <taxon>Tevenvirinae</taxon>
        <taxon>Tequatrovirus</taxon>
        <taxon>Tequatrovirus yueel1</taxon>
    </lineage>
</organism>
<reference evidence="1" key="1">
    <citation type="submission" date="2017-06" db="EMBL/GenBank/DDBJ databases">
        <title>The complete genome sequence of Enterobacteria phage YUEEL01.</title>
        <authorList>
            <person name="Raman G."/>
            <person name="Sivasankaran A."/>
            <person name="Park S."/>
            <person name="Ahn Y.-H."/>
        </authorList>
    </citation>
    <scope>NUCLEOTIDE SEQUENCE [LARGE SCALE GENOMIC DNA]</scope>
</reference>
<dbReference type="Proteomes" id="UP000222058">
    <property type="component" value="Segment"/>
</dbReference>
<keyword evidence="2" id="KW-1185">Reference proteome</keyword>
<name>A0A1L7DR23_9CAUD</name>
<dbReference type="EMBL" id="KY290975">
    <property type="protein sequence ID" value="APU02613.1"/>
    <property type="molecule type" value="Genomic_DNA"/>
</dbReference>
<proteinExistence type="predicted"/>
<sequence>MKFKIENEIVKAKNALTANKLVVDGIEYDICGVREEKPGVLTFFTMIFKFKGDTEFKQFDFAHEDEIEVRNLNIK</sequence>
<evidence type="ECO:0000313" key="2">
    <source>
        <dbReference type="Proteomes" id="UP000222058"/>
    </source>
</evidence>